<accession>A0A1I4VZL1</accession>
<protein>
    <recommendedName>
        <fullName evidence="3">HD domain-containing protein</fullName>
    </recommendedName>
</protein>
<dbReference type="RefSeq" id="WP_093396297.1">
    <property type="nucleotide sequence ID" value="NZ_FOUU01000012.1"/>
</dbReference>
<organism evidence="1 2">
    <name type="scientific">Thermodesulforhabdus norvegica</name>
    <dbReference type="NCBI Taxonomy" id="39841"/>
    <lineage>
        <taxon>Bacteria</taxon>
        <taxon>Pseudomonadati</taxon>
        <taxon>Thermodesulfobacteriota</taxon>
        <taxon>Syntrophobacteria</taxon>
        <taxon>Syntrophobacterales</taxon>
        <taxon>Thermodesulforhabdaceae</taxon>
        <taxon>Thermodesulforhabdus</taxon>
    </lineage>
</organism>
<dbReference type="OrthoDB" id="5448782at2"/>
<proteinExistence type="predicted"/>
<dbReference type="SUPFAM" id="SSF109604">
    <property type="entry name" value="HD-domain/PDEase-like"/>
    <property type="match status" value="1"/>
</dbReference>
<gene>
    <name evidence="1" type="ORF">SAMN05660836_02534</name>
</gene>
<evidence type="ECO:0000313" key="2">
    <source>
        <dbReference type="Proteomes" id="UP000199611"/>
    </source>
</evidence>
<dbReference type="AlphaFoldDB" id="A0A1I4VZL1"/>
<name>A0A1I4VZL1_9BACT</name>
<dbReference type="EMBL" id="FOUU01000012">
    <property type="protein sequence ID" value="SFN06457.1"/>
    <property type="molecule type" value="Genomic_DNA"/>
</dbReference>
<reference evidence="1 2" key="1">
    <citation type="submission" date="2016-10" db="EMBL/GenBank/DDBJ databases">
        <authorList>
            <person name="de Groot N.N."/>
        </authorList>
    </citation>
    <scope>NUCLEOTIDE SEQUENCE [LARGE SCALE GENOMIC DNA]</scope>
    <source>
        <strain evidence="1 2">DSM 9990</strain>
    </source>
</reference>
<dbReference type="Proteomes" id="UP000199611">
    <property type="component" value="Unassembled WGS sequence"/>
</dbReference>
<keyword evidence="2" id="KW-1185">Reference proteome</keyword>
<dbReference type="Gene3D" id="1.10.3210.10">
    <property type="entry name" value="Hypothetical protein af1432"/>
    <property type="match status" value="1"/>
</dbReference>
<dbReference type="STRING" id="39841.SAMN05660836_02534"/>
<sequence>MKNSAHRLKNLALYLASRYGLPEFYSKFSHHHAKARHLYFNDPLVQMVREHIEPELESIDCLGHGISHSRKVGWDCATLLSVELTGISMPQEKINRMMILGLLAGLFHDICRLEENHAERGAQRAAEELRSFPLSNEEISAICRAIRNHEAFIRPVPCIDPASQLLSDCLYDADKFRWGCDTFTHTLWCIVEYRNMSIEELVDRFPWGIQGIERIRQTFRTTTGKSFGPEIIDQGLELGRQIYRYLLDEVGGEK</sequence>
<evidence type="ECO:0000313" key="1">
    <source>
        <dbReference type="EMBL" id="SFN06457.1"/>
    </source>
</evidence>
<evidence type="ECO:0008006" key="3">
    <source>
        <dbReference type="Google" id="ProtNLM"/>
    </source>
</evidence>